<keyword evidence="1" id="KW-0472">Membrane</keyword>
<feature type="transmembrane region" description="Helical" evidence="1">
    <location>
        <begin position="236"/>
        <end position="255"/>
    </location>
</feature>
<dbReference type="PANTHER" id="PTHR23028:SF53">
    <property type="entry name" value="ACYL_TRANSF_3 DOMAIN-CONTAINING PROTEIN"/>
    <property type="match status" value="1"/>
</dbReference>
<dbReference type="RefSeq" id="WP_250580832.1">
    <property type="nucleotide sequence ID" value="NZ_JAMLJN010000003.1"/>
</dbReference>
<feature type="transmembrane region" description="Helical" evidence="1">
    <location>
        <begin position="175"/>
        <end position="195"/>
    </location>
</feature>
<evidence type="ECO:0000313" key="3">
    <source>
        <dbReference type="EMBL" id="MCL9769733.1"/>
    </source>
</evidence>
<feature type="transmembrane region" description="Helical" evidence="1">
    <location>
        <begin position="313"/>
        <end position="332"/>
    </location>
</feature>
<feature type="transmembrane region" description="Helical" evidence="1">
    <location>
        <begin position="86"/>
        <end position="105"/>
    </location>
</feature>
<evidence type="ECO:0000313" key="4">
    <source>
        <dbReference type="Proteomes" id="UP001203342"/>
    </source>
</evidence>
<dbReference type="GO" id="GO:0016746">
    <property type="term" value="F:acyltransferase activity"/>
    <property type="evidence" value="ECO:0007669"/>
    <property type="project" value="UniProtKB-KW"/>
</dbReference>
<keyword evidence="4" id="KW-1185">Reference proteome</keyword>
<keyword evidence="3" id="KW-0012">Acyltransferase</keyword>
<feature type="transmembrane region" description="Helical" evidence="1">
    <location>
        <begin position="148"/>
        <end position="168"/>
    </location>
</feature>
<protein>
    <submittedName>
        <fullName evidence="3">Acyltransferase</fullName>
    </submittedName>
</protein>
<gene>
    <name evidence="3" type="ORF">NAT47_04820</name>
</gene>
<dbReference type="Pfam" id="PF01757">
    <property type="entry name" value="Acyl_transf_3"/>
    <property type="match status" value="1"/>
</dbReference>
<feature type="transmembrane region" description="Helical" evidence="1">
    <location>
        <begin position="207"/>
        <end position="229"/>
    </location>
</feature>
<feature type="transmembrane region" description="Helical" evidence="1">
    <location>
        <begin position="47"/>
        <end position="66"/>
    </location>
</feature>
<dbReference type="InterPro" id="IPR002656">
    <property type="entry name" value="Acyl_transf_3_dom"/>
</dbReference>
<keyword evidence="3" id="KW-0808">Transferase</keyword>
<evidence type="ECO:0000259" key="2">
    <source>
        <dbReference type="Pfam" id="PF01757"/>
    </source>
</evidence>
<organism evidence="3 4">
    <name type="scientific">Flavobacterium fragile</name>
    <dbReference type="NCBI Taxonomy" id="2949085"/>
    <lineage>
        <taxon>Bacteria</taxon>
        <taxon>Pseudomonadati</taxon>
        <taxon>Bacteroidota</taxon>
        <taxon>Flavobacteriia</taxon>
        <taxon>Flavobacteriales</taxon>
        <taxon>Flavobacteriaceae</taxon>
        <taxon>Flavobacterium</taxon>
    </lineage>
</organism>
<dbReference type="InterPro" id="IPR050879">
    <property type="entry name" value="Acyltransferase_3"/>
</dbReference>
<sequence>MTTMKHYNNFDFLRFMFALLVVISHSFPLSGVEEKEQWIYQFTNGQMVYSALGLNGFFVISGFFIFQSMQRSKSLIEYFTKRLKRILPGLFVVLFITLLLVPFVYESDVPFYLNPEFWTYLPNNLSLYGFQPVIEGVFNSNYYHAINGSLWTIRYEFTLYVAIAFLFFIKGKKLLLLWGLIIVYLFFYILFQFYLDRFASSEVFGMLGYEILNLGTFFIAGSIVAALQFEKNKNRDIYFCIALFIFVLSIYLNFYSVVKHLVFPVIIIFLGYYVLPFFSAFGKYGDASYGIYIYSFPIQQFLMYFYKLNTLELLVYSCLLSIIFGYLSWHIVEKRFIKIEFNITKFIDSKT</sequence>
<reference evidence="3 4" key="1">
    <citation type="submission" date="2022-05" db="EMBL/GenBank/DDBJ databases">
        <title>Flavobacterium sp., isolated from activated sludge.</title>
        <authorList>
            <person name="Ran Q."/>
        </authorList>
    </citation>
    <scope>NUCLEOTIDE SEQUENCE [LARGE SCALE GENOMIC DNA]</scope>
    <source>
        <strain evidence="3 4">HXWNR69</strain>
    </source>
</reference>
<dbReference type="Proteomes" id="UP001203342">
    <property type="component" value="Unassembled WGS sequence"/>
</dbReference>
<keyword evidence="1" id="KW-1133">Transmembrane helix</keyword>
<feature type="transmembrane region" description="Helical" evidence="1">
    <location>
        <begin position="261"/>
        <end position="282"/>
    </location>
</feature>
<name>A0ABT0TFI0_9FLAO</name>
<comment type="caution">
    <text evidence="3">The sequence shown here is derived from an EMBL/GenBank/DDBJ whole genome shotgun (WGS) entry which is preliminary data.</text>
</comment>
<evidence type="ECO:0000256" key="1">
    <source>
        <dbReference type="SAM" id="Phobius"/>
    </source>
</evidence>
<accession>A0ABT0TFI0</accession>
<proteinExistence type="predicted"/>
<keyword evidence="1" id="KW-0812">Transmembrane</keyword>
<dbReference type="PANTHER" id="PTHR23028">
    <property type="entry name" value="ACETYLTRANSFERASE"/>
    <property type="match status" value="1"/>
</dbReference>
<feature type="transmembrane region" description="Helical" evidence="1">
    <location>
        <begin position="289"/>
        <end position="307"/>
    </location>
</feature>
<feature type="domain" description="Acyltransferase 3" evidence="2">
    <location>
        <begin position="8"/>
        <end position="327"/>
    </location>
</feature>
<dbReference type="EMBL" id="JAMLJN010000003">
    <property type="protein sequence ID" value="MCL9769733.1"/>
    <property type="molecule type" value="Genomic_DNA"/>
</dbReference>